<proteinExistence type="predicted"/>
<accession>A0ABM1VWT2</accession>
<reference evidence="7" key="1">
    <citation type="submission" date="2025-08" db="UniProtKB">
        <authorList>
            <consortium name="RefSeq"/>
        </authorList>
    </citation>
    <scope>IDENTIFICATION</scope>
</reference>
<evidence type="ECO:0000256" key="5">
    <source>
        <dbReference type="SAM" id="Phobius"/>
    </source>
</evidence>
<organism evidence="6 7">
    <name type="scientific">Aplysia californica</name>
    <name type="common">California sea hare</name>
    <dbReference type="NCBI Taxonomy" id="6500"/>
    <lineage>
        <taxon>Eukaryota</taxon>
        <taxon>Metazoa</taxon>
        <taxon>Spiralia</taxon>
        <taxon>Lophotrochozoa</taxon>
        <taxon>Mollusca</taxon>
        <taxon>Gastropoda</taxon>
        <taxon>Heterobranchia</taxon>
        <taxon>Euthyneura</taxon>
        <taxon>Tectipleura</taxon>
        <taxon>Aplysiida</taxon>
        <taxon>Aplysioidea</taxon>
        <taxon>Aplysiidae</taxon>
        <taxon>Aplysia</taxon>
    </lineage>
</organism>
<name>A0ABM1VWT2_APLCA</name>
<dbReference type="GeneID" id="101847273"/>
<evidence type="ECO:0000256" key="2">
    <source>
        <dbReference type="ARBA" id="ARBA00022692"/>
    </source>
</evidence>
<keyword evidence="4 5" id="KW-0472">Membrane</keyword>
<evidence type="ECO:0000313" key="6">
    <source>
        <dbReference type="Proteomes" id="UP000694888"/>
    </source>
</evidence>
<keyword evidence="2 5" id="KW-0812">Transmembrane</keyword>
<gene>
    <name evidence="7" type="primary">LOC101847273</name>
</gene>
<dbReference type="PANTHER" id="PTHR45902">
    <property type="entry name" value="LATROPHILIN RECEPTOR-LIKE PROTEIN A"/>
    <property type="match status" value="1"/>
</dbReference>
<evidence type="ECO:0000256" key="1">
    <source>
        <dbReference type="ARBA" id="ARBA00004141"/>
    </source>
</evidence>
<dbReference type="Proteomes" id="UP000694888">
    <property type="component" value="Unplaced"/>
</dbReference>
<keyword evidence="3 5" id="KW-1133">Transmembrane helix</keyword>
<evidence type="ECO:0000313" key="7">
    <source>
        <dbReference type="RefSeq" id="XP_035826874.1"/>
    </source>
</evidence>
<feature type="transmembrane region" description="Helical" evidence="5">
    <location>
        <begin position="649"/>
        <end position="670"/>
    </location>
</feature>
<sequence length="736" mass="81869">MNGLTSFLYVRSCHGDFSGDPRVRELCTGQSDDVKDSEVPGLTGTGVGIRVTDVDTNVTYYNEYCALCNRVERAVEWRVQVQCNNYLQVYQAQNELEFLKLAVRDSTSCFIWQYRPTDVDIISCDSPWWINGGDDIVNKCNVSGQWTERDTDVEEACANLEALPMYRVIDYRKGLKTERAGLYKNVFCALCNRPSYPMTEGCRPSPGLPVVPPFDLPFTMLLGLRPQMTSNQNKNTVVRLCSEEEWLSPDGLCMPVECSAGKTLTENGTCVTAVSQVRGLAYSVRLWLLPAGEIDVKMNQALLNPSSSDTSSPGLTLIQNVETILKAMPMVHGYEITSGVALCEGNRTLFSGNTSSPLATISKCSSSATTPTSLSDDGHVSPAPSEEHLISHSISSELPVALWLDINFMANRDRRRDEFEIDAVSTIFGEEFKKEVSDNFNHTPLIVHGEISPWSHCFNKVPYMCETGWFISLNAFLSLKLYPEKESYVKLSPLLTCPFVRLNQTQFSVKSYVVPGNIQPSVAVEVTFGTFSETFTKPSDLYKITVTDNKELRICQDLLSSRFPRDQLQGDGIMLWSQYFLTLLCFTVSVGCLVLTLMTYALFPVLRGKAGKNNMALCVSLMAAQVSLLTSSHVKAPSAVCTGLGICTHFLWLVTFCCTLVCCHHMYKVFTDKTRNSLDSSKTERLRFMKRLLFVLLLPLAVVLTVVVTTMITTEGSRTGYGETSCYMDSTFLVVS</sequence>
<evidence type="ECO:0000256" key="3">
    <source>
        <dbReference type="ARBA" id="ARBA00022989"/>
    </source>
</evidence>
<dbReference type="Gene3D" id="1.20.1070.10">
    <property type="entry name" value="Rhodopsin 7-helix transmembrane proteins"/>
    <property type="match status" value="1"/>
</dbReference>
<dbReference type="InterPro" id="IPR000832">
    <property type="entry name" value="GPCR_2_secretin-like"/>
</dbReference>
<feature type="transmembrane region" description="Helical" evidence="5">
    <location>
        <begin position="691"/>
        <end position="712"/>
    </location>
</feature>
<feature type="transmembrane region" description="Helical" evidence="5">
    <location>
        <begin position="615"/>
        <end position="634"/>
    </location>
</feature>
<keyword evidence="6" id="KW-1185">Reference proteome</keyword>
<feature type="transmembrane region" description="Helical" evidence="5">
    <location>
        <begin position="579"/>
        <end position="603"/>
    </location>
</feature>
<dbReference type="InterPro" id="IPR053231">
    <property type="entry name" value="GPCR_LN-TM7"/>
</dbReference>
<dbReference type="PANTHER" id="PTHR45902:SF1">
    <property type="entry name" value="LATROPHILIN RECEPTOR-LIKE PROTEIN A"/>
    <property type="match status" value="1"/>
</dbReference>
<evidence type="ECO:0000256" key="4">
    <source>
        <dbReference type="ARBA" id="ARBA00023136"/>
    </source>
</evidence>
<dbReference type="RefSeq" id="XP_035826874.1">
    <property type="nucleotide sequence ID" value="XM_035970981.1"/>
</dbReference>
<dbReference type="Pfam" id="PF00002">
    <property type="entry name" value="7tm_2"/>
    <property type="match status" value="1"/>
</dbReference>
<protein>
    <submittedName>
        <fullName evidence="7">Uncharacterized protein LOC101847273 isoform X2</fullName>
    </submittedName>
</protein>
<comment type="subcellular location">
    <subcellularLocation>
        <location evidence="1">Membrane</location>
        <topology evidence="1">Multi-pass membrane protein</topology>
    </subcellularLocation>
</comment>